<organism evidence="6">
    <name type="scientific">Nymphaea colorata</name>
    <name type="common">pocket water lily</name>
    <dbReference type="NCBI Taxonomy" id="210225"/>
    <lineage>
        <taxon>Eukaryota</taxon>
        <taxon>Viridiplantae</taxon>
        <taxon>Streptophyta</taxon>
        <taxon>Embryophyta</taxon>
        <taxon>Tracheophyta</taxon>
        <taxon>Spermatophyta</taxon>
        <taxon>Magnoliopsida</taxon>
        <taxon>Nymphaeales</taxon>
        <taxon>Nymphaeaceae</taxon>
        <taxon>Nymphaea</taxon>
    </lineage>
</organism>
<evidence type="ECO:0000256" key="3">
    <source>
        <dbReference type="ARBA" id="ARBA00022490"/>
    </source>
</evidence>
<dbReference type="NCBIfam" id="TIGR02189">
    <property type="entry name" value="GlrX-like_plant"/>
    <property type="match status" value="1"/>
</dbReference>
<comment type="similarity">
    <text evidence="2">Belongs to the glutaredoxin family. CC-type subfamily.</text>
</comment>
<dbReference type="PANTHER" id="PTHR10168">
    <property type="entry name" value="GLUTAREDOXIN"/>
    <property type="match status" value="1"/>
</dbReference>
<dbReference type="GO" id="GO:0005737">
    <property type="term" value="C:cytoplasm"/>
    <property type="evidence" value="ECO:0007669"/>
    <property type="project" value="UniProtKB-SubCell"/>
</dbReference>
<dbReference type="OMA" id="KHEGISV"/>
<proteinExistence type="inferred from homology"/>
<name>A0A5K0VTU7_9MAGN</name>
<evidence type="ECO:0000313" key="6">
    <source>
        <dbReference type="EMBL" id="VVV43483.1"/>
    </source>
</evidence>
<reference evidence="6" key="1">
    <citation type="submission" date="2019-09" db="EMBL/GenBank/DDBJ databases">
        <authorList>
            <person name="Zhang L."/>
        </authorList>
    </citation>
    <scope>NUCLEOTIDE SEQUENCE</scope>
</reference>
<dbReference type="AlphaFoldDB" id="A0A5K0VTU7"/>
<dbReference type="Pfam" id="PF00462">
    <property type="entry name" value="Glutaredoxin"/>
    <property type="match status" value="1"/>
</dbReference>
<evidence type="ECO:0000256" key="1">
    <source>
        <dbReference type="ARBA" id="ARBA00004496"/>
    </source>
</evidence>
<evidence type="ECO:0000256" key="4">
    <source>
        <dbReference type="ARBA" id="ARBA00023284"/>
    </source>
</evidence>
<dbReference type="SUPFAM" id="SSF52833">
    <property type="entry name" value="Thioredoxin-like"/>
    <property type="match status" value="1"/>
</dbReference>
<dbReference type="InterPro" id="IPR011905">
    <property type="entry name" value="GlrX-like_pln_2"/>
</dbReference>
<keyword evidence="3" id="KW-0963">Cytoplasm</keyword>
<evidence type="ECO:0000259" key="5">
    <source>
        <dbReference type="Pfam" id="PF00462"/>
    </source>
</evidence>
<dbReference type="OrthoDB" id="418495at2759"/>
<gene>
    <name evidence="6" type="ORF">NYM_LOCUS2084</name>
</gene>
<dbReference type="EMBL" id="LR721774">
    <property type="protein sequence ID" value="VVV43483.1"/>
    <property type="molecule type" value="Genomic_DNA"/>
</dbReference>
<dbReference type="InterPro" id="IPR036249">
    <property type="entry name" value="Thioredoxin-like_sf"/>
</dbReference>
<dbReference type="Gramene" id="NC1G0132670.1">
    <property type="protein sequence ID" value="NC1G0132670.1:cds"/>
    <property type="gene ID" value="NC1G0132670"/>
</dbReference>
<comment type="subcellular location">
    <subcellularLocation>
        <location evidence="1">Cytoplasm</location>
    </subcellularLocation>
</comment>
<dbReference type="PROSITE" id="PS51354">
    <property type="entry name" value="GLUTAREDOXIN_2"/>
    <property type="match status" value="1"/>
</dbReference>
<keyword evidence="4" id="KW-0676">Redox-active center</keyword>
<feature type="domain" description="Glutaredoxin" evidence="5">
    <location>
        <begin position="55"/>
        <end position="116"/>
    </location>
</feature>
<dbReference type="CDD" id="cd03419">
    <property type="entry name" value="GRX_GRXh_1_2_like"/>
    <property type="match status" value="1"/>
</dbReference>
<dbReference type="InterPro" id="IPR002109">
    <property type="entry name" value="Glutaredoxin"/>
</dbReference>
<accession>A0A5K0VTU7</accession>
<sequence length="143" mass="15006">MMHGLRCERLSDPIGSLRLPAAATVPPPPPPTLSINIAVESPDKRVWRLISENPVVIFSRAACCLCHVVKRLLATLGVHPTVVELDDKEAEAATVLFGGVPLGQMAPAVFIGGSLVGGVESLMALHLSGQLVPKLSEAGAAWM</sequence>
<protein>
    <recommendedName>
        <fullName evidence="5">Glutaredoxin domain-containing protein</fullName>
    </recommendedName>
</protein>
<dbReference type="Gene3D" id="3.40.30.10">
    <property type="entry name" value="Glutaredoxin"/>
    <property type="match status" value="1"/>
</dbReference>
<evidence type="ECO:0000256" key="2">
    <source>
        <dbReference type="ARBA" id="ARBA00007568"/>
    </source>
</evidence>